<dbReference type="PANTHER" id="PTHR19969:SF14">
    <property type="entry name" value="DREADLOCKS, ISOFORM B"/>
    <property type="match status" value="1"/>
</dbReference>
<dbReference type="InterPro" id="IPR001452">
    <property type="entry name" value="SH3_domain"/>
</dbReference>
<dbReference type="STRING" id="947166.A0A1D1UQX2"/>
<feature type="domain" description="SH3" evidence="6">
    <location>
        <begin position="195"/>
        <end position="258"/>
    </location>
</feature>
<dbReference type="InterPro" id="IPR000980">
    <property type="entry name" value="SH2"/>
</dbReference>
<evidence type="ECO:0000256" key="2">
    <source>
        <dbReference type="ARBA" id="ARBA00022999"/>
    </source>
</evidence>
<evidence type="ECO:0000313" key="7">
    <source>
        <dbReference type="EMBL" id="GAU90805.1"/>
    </source>
</evidence>
<gene>
    <name evidence="7" type="primary">RvY_03170-1</name>
    <name evidence="7" type="synonym">RvY_03170.1</name>
    <name evidence="7" type="ORF">RvY_03170</name>
</gene>
<dbReference type="InterPro" id="IPR036028">
    <property type="entry name" value="SH3-like_dom_sf"/>
</dbReference>
<dbReference type="OrthoDB" id="26539at2759"/>
<dbReference type="GO" id="GO:0048013">
    <property type="term" value="P:ephrin receptor signaling pathway"/>
    <property type="evidence" value="ECO:0007669"/>
    <property type="project" value="TreeGrafter"/>
</dbReference>
<dbReference type="SMART" id="SM00326">
    <property type="entry name" value="SH3"/>
    <property type="match status" value="3"/>
</dbReference>
<dbReference type="Proteomes" id="UP000186922">
    <property type="component" value="Unassembled WGS sequence"/>
</dbReference>
<dbReference type="PROSITE" id="PS50002">
    <property type="entry name" value="SH3"/>
    <property type="match status" value="3"/>
</dbReference>
<name>A0A1D1UQX2_RAMVA</name>
<organism evidence="7 8">
    <name type="scientific">Ramazzottius varieornatus</name>
    <name type="common">Water bear</name>
    <name type="synonym">Tardigrade</name>
    <dbReference type="NCBI Taxonomy" id="947166"/>
    <lineage>
        <taxon>Eukaryota</taxon>
        <taxon>Metazoa</taxon>
        <taxon>Ecdysozoa</taxon>
        <taxon>Tardigrada</taxon>
        <taxon>Eutardigrada</taxon>
        <taxon>Parachela</taxon>
        <taxon>Hypsibioidea</taxon>
        <taxon>Ramazzottiidae</taxon>
        <taxon>Ramazzottius</taxon>
    </lineage>
</organism>
<evidence type="ECO:0000259" key="5">
    <source>
        <dbReference type="PROSITE" id="PS50001"/>
    </source>
</evidence>
<keyword evidence="2 3" id="KW-0727">SH2 domain</keyword>
<dbReference type="Pfam" id="PF00018">
    <property type="entry name" value="SH3_1"/>
    <property type="match status" value="2"/>
</dbReference>
<dbReference type="InterPro" id="IPR036860">
    <property type="entry name" value="SH2_dom_sf"/>
</dbReference>
<dbReference type="AlphaFoldDB" id="A0A1D1UQX2"/>
<evidence type="ECO:0000256" key="4">
    <source>
        <dbReference type="PROSITE-ProRule" id="PRU00192"/>
    </source>
</evidence>
<reference evidence="7 8" key="1">
    <citation type="journal article" date="2016" name="Nat. Commun.">
        <title>Extremotolerant tardigrade genome and improved radiotolerance of human cultured cells by tardigrade-unique protein.</title>
        <authorList>
            <person name="Hashimoto T."/>
            <person name="Horikawa D.D."/>
            <person name="Saito Y."/>
            <person name="Kuwahara H."/>
            <person name="Kozuka-Hata H."/>
            <person name="Shin-I T."/>
            <person name="Minakuchi Y."/>
            <person name="Ohishi K."/>
            <person name="Motoyama A."/>
            <person name="Aizu T."/>
            <person name="Enomoto A."/>
            <person name="Kondo K."/>
            <person name="Tanaka S."/>
            <person name="Hara Y."/>
            <person name="Koshikawa S."/>
            <person name="Sagara H."/>
            <person name="Miura T."/>
            <person name="Yokobori S."/>
            <person name="Miyagawa K."/>
            <person name="Suzuki Y."/>
            <person name="Kubo T."/>
            <person name="Oyama M."/>
            <person name="Kohara Y."/>
            <person name="Fujiyama A."/>
            <person name="Arakawa K."/>
            <person name="Katayama T."/>
            <person name="Toyoda A."/>
            <person name="Kunieda T."/>
        </authorList>
    </citation>
    <scope>NUCLEOTIDE SEQUENCE [LARGE SCALE GENOMIC DNA]</scope>
    <source>
        <strain evidence="7 8">YOKOZUNA-1</strain>
    </source>
</reference>
<keyword evidence="1 4" id="KW-0728">SH3 domain</keyword>
<feature type="domain" description="SH2" evidence="5">
    <location>
        <begin position="339"/>
        <end position="436"/>
    </location>
</feature>
<dbReference type="Gene3D" id="3.30.505.10">
    <property type="entry name" value="SH2 domain"/>
    <property type="match status" value="1"/>
</dbReference>
<evidence type="ECO:0008006" key="9">
    <source>
        <dbReference type="Google" id="ProtNLM"/>
    </source>
</evidence>
<dbReference type="PRINTS" id="PR00401">
    <property type="entry name" value="SH2DOMAIN"/>
</dbReference>
<dbReference type="SMART" id="SM00252">
    <property type="entry name" value="SH2"/>
    <property type="match status" value="1"/>
</dbReference>
<dbReference type="GO" id="GO:0005737">
    <property type="term" value="C:cytoplasm"/>
    <property type="evidence" value="ECO:0007669"/>
    <property type="project" value="TreeGrafter"/>
</dbReference>
<dbReference type="PROSITE" id="PS50001">
    <property type="entry name" value="SH2"/>
    <property type="match status" value="1"/>
</dbReference>
<protein>
    <recommendedName>
        <fullName evidence="9">NCK2</fullName>
    </recommendedName>
</protein>
<dbReference type="Pfam" id="PF00017">
    <property type="entry name" value="SH2"/>
    <property type="match status" value="1"/>
</dbReference>
<dbReference type="PANTHER" id="PTHR19969">
    <property type="entry name" value="SH2-SH3 ADAPTOR PROTEIN-RELATED"/>
    <property type="match status" value="1"/>
</dbReference>
<comment type="caution">
    <text evidence="7">The sequence shown here is derived from an EMBL/GenBank/DDBJ whole genome shotgun (WGS) entry which is preliminary data.</text>
</comment>
<sequence>MSEERLNPVYVTAKYDYAACSEQELSLRKNERLRLIDDSKQWWKVENEKYQSGFVPSNYVKKEKPGLLDSLKRHVKRKVSESKITHISAPIPQAQKQLGASSHPAGIPNKPFTAVVKFPYEPTRADELHLDRGDFVLVVEKAQDGWWKGQTESTTGWFPSNYVQEVSYDALKTGQKSPLLDRVFNRSSNESASNPSERVVLALYTYTGQSPEELSFNKGEKLLVFDDFTSDANWLQARSEATGRTGLAPRNYLYIRNSPLHEITVKHQEPISSKNSKGTVEQFHEENVPEEMDEMIKNISLFRLSAERKSGEIPTEMNGTTTMTEESFIDKQVLKSKPWYFGAVSRQDCDVMLSAYGSDGDFLVRDSETGSRLDYSVSLKAAPRNKHFRVYVNPSERSLTIGQRKFSSLEEMISHYERHPICTNPDGVKLTLLRPLKVNSNVKDSEL</sequence>
<feature type="domain" description="SH3" evidence="6">
    <location>
        <begin position="109"/>
        <end position="168"/>
    </location>
</feature>
<dbReference type="GO" id="GO:0030971">
    <property type="term" value="F:receptor tyrosine kinase binding"/>
    <property type="evidence" value="ECO:0007669"/>
    <property type="project" value="TreeGrafter"/>
</dbReference>
<dbReference type="GO" id="GO:0035591">
    <property type="term" value="F:signaling adaptor activity"/>
    <property type="evidence" value="ECO:0007669"/>
    <property type="project" value="TreeGrafter"/>
</dbReference>
<dbReference type="PRINTS" id="PR00452">
    <property type="entry name" value="SH3DOMAIN"/>
</dbReference>
<accession>A0A1D1UQX2</accession>
<dbReference type="SUPFAM" id="SSF50044">
    <property type="entry name" value="SH3-domain"/>
    <property type="match status" value="3"/>
</dbReference>
<dbReference type="InterPro" id="IPR051184">
    <property type="entry name" value="Tyrosine-phos_adapter"/>
</dbReference>
<evidence type="ECO:0000259" key="6">
    <source>
        <dbReference type="PROSITE" id="PS50002"/>
    </source>
</evidence>
<dbReference type="PRINTS" id="PR00499">
    <property type="entry name" value="P67PHOX"/>
</dbReference>
<dbReference type="Gene3D" id="2.30.30.40">
    <property type="entry name" value="SH3 Domains"/>
    <property type="match status" value="3"/>
</dbReference>
<dbReference type="EMBL" id="BDGG01000001">
    <property type="protein sequence ID" value="GAU90805.1"/>
    <property type="molecule type" value="Genomic_DNA"/>
</dbReference>
<dbReference type="SUPFAM" id="SSF55550">
    <property type="entry name" value="SH2 domain"/>
    <property type="match status" value="1"/>
</dbReference>
<keyword evidence="8" id="KW-1185">Reference proteome</keyword>
<evidence type="ECO:0000256" key="3">
    <source>
        <dbReference type="PROSITE-ProRule" id="PRU00191"/>
    </source>
</evidence>
<evidence type="ECO:0000313" key="8">
    <source>
        <dbReference type="Proteomes" id="UP000186922"/>
    </source>
</evidence>
<dbReference type="GO" id="GO:0016477">
    <property type="term" value="P:cell migration"/>
    <property type="evidence" value="ECO:0007669"/>
    <property type="project" value="TreeGrafter"/>
</dbReference>
<evidence type="ECO:0000256" key="1">
    <source>
        <dbReference type="ARBA" id="ARBA00022443"/>
    </source>
</evidence>
<dbReference type="Pfam" id="PF14604">
    <property type="entry name" value="SH3_9"/>
    <property type="match status" value="1"/>
</dbReference>
<feature type="domain" description="SH3" evidence="6">
    <location>
        <begin position="6"/>
        <end position="65"/>
    </location>
</feature>
<proteinExistence type="predicted"/>